<accession>K3VGP9</accession>
<dbReference type="EMBL" id="AFNW01000228">
    <property type="protein sequence ID" value="EKJ72158.1"/>
    <property type="molecule type" value="Genomic_DNA"/>
</dbReference>
<name>K3VGP9_FUSPC</name>
<organism evidence="1 2">
    <name type="scientific">Fusarium pseudograminearum (strain CS3096)</name>
    <name type="common">Wheat and barley crown-rot fungus</name>
    <dbReference type="NCBI Taxonomy" id="1028729"/>
    <lineage>
        <taxon>Eukaryota</taxon>
        <taxon>Fungi</taxon>
        <taxon>Dikarya</taxon>
        <taxon>Ascomycota</taxon>
        <taxon>Pezizomycotina</taxon>
        <taxon>Sordariomycetes</taxon>
        <taxon>Hypocreomycetidae</taxon>
        <taxon>Hypocreales</taxon>
        <taxon>Nectriaceae</taxon>
        <taxon>Fusarium</taxon>
    </lineage>
</organism>
<dbReference type="AlphaFoldDB" id="K3VGP9"/>
<keyword evidence="2" id="KW-1185">Reference proteome</keyword>
<dbReference type="KEGG" id="fpu:FPSE_07663"/>
<evidence type="ECO:0000313" key="2">
    <source>
        <dbReference type="Proteomes" id="UP000007978"/>
    </source>
</evidence>
<gene>
    <name evidence="1" type="ORF">FPSE_07663</name>
</gene>
<reference evidence="1 2" key="1">
    <citation type="journal article" date="2012" name="PLoS Pathog.">
        <title>Comparative pathogenomics reveals horizontally acquired novel virulence genes in fungi infecting cereal hosts.</title>
        <authorList>
            <person name="Gardiner D.M."/>
            <person name="McDonald M.C."/>
            <person name="Covarelli L."/>
            <person name="Solomon P.S."/>
            <person name="Rusu A.G."/>
            <person name="Marshall M."/>
            <person name="Kazan K."/>
            <person name="Chakraborty S."/>
            <person name="McDonald B.A."/>
            <person name="Manners J.M."/>
        </authorList>
    </citation>
    <scope>NUCLEOTIDE SEQUENCE [LARGE SCALE GENOMIC DNA]</scope>
    <source>
        <strain evidence="1 2">CS3096</strain>
    </source>
</reference>
<evidence type="ECO:0000313" key="1">
    <source>
        <dbReference type="EMBL" id="EKJ72158.1"/>
    </source>
</evidence>
<sequence>LLSLRVIRVYKFKVRKSLKYPYNSKSITLLVEKKEKQ</sequence>
<dbReference type="GeneID" id="20366281"/>
<dbReference type="Proteomes" id="UP000007978">
    <property type="component" value="Unassembled WGS sequence"/>
</dbReference>
<proteinExistence type="predicted"/>
<feature type="non-terminal residue" evidence="1">
    <location>
        <position position="1"/>
    </location>
</feature>
<dbReference type="RefSeq" id="XP_009259056.1">
    <property type="nucleotide sequence ID" value="XM_009260781.1"/>
</dbReference>
<comment type="caution">
    <text evidence="1">The sequence shown here is derived from an EMBL/GenBank/DDBJ whole genome shotgun (WGS) entry which is preliminary data.</text>
</comment>
<protein>
    <submittedName>
        <fullName evidence="1">Uncharacterized protein</fullName>
    </submittedName>
</protein>